<dbReference type="OrthoDB" id="6628795at2759"/>
<feature type="compositionally biased region" description="Basic and acidic residues" evidence="1">
    <location>
        <begin position="229"/>
        <end position="239"/>
    </location>
</feature>
<sequence length="844" mass="94472">MAIGKTRMHMYTNKFLNCMFVDAFNCRLEVSLDKFTIADLAKLKQEVRNKKLKDASSKIIRKKTVALKETNHSKDDAILENDIIISNDEVDGDLEVISNEEVVSSSKELSAVKEISALKEVSAIKESSTLKEGCVLKEGSTLKEKIVTNKVNGFKIPDLTKKVNLLNKSSPVNKMKTPKKPSSYSWKVKLFPKYKSSAKPKSATNPNSPLKPRSLPKTRCLDEPSSSETSHKKIKLNDKKKNSPLKMIISREVETGEFKPLLFNNKLNTKNNPKKTSSPKPSTSKCNDSNTNTDTNSEKPANPSSSLVNKVRICDIRKLIDASKYEDYDELWLDKKRTTNGTKKTGSSNNLPALLPMIKGHLPLVVIENLYTKYFNKAVQNTIVIIANILNIMKISNKHHKARMDGSFKKKTECEKLNERWDANRQHTRHKNVLESKLKMNFTRVVQSFEESDFETIFQMFFLAILHFLDQSKLKKSCIIKNLILLLWNSLKYSGYEHPKVFTVLKSKFFRSNCIDLNRLIKNSKDTGITDRLALFFVSNVDSCNYFKAVIDAVTSNTNEELEILIDEASVQCRLNSTFKDHIVNSPSVTMNYVAHKSNLVPNQTIARSINTIVPSIITSVTSIITTVTSTSTTVTSTITSVPSIITSVTSTITSVPSIIINVPSTITSVPSIITSVPSTITSVPSIITSVPSTITSVPSSVTSLSHPSSVHKTAKQMVIPKAPTTSSFQVPKMNSTSIEQKTLTSEPKLNIIGSSNVILTPFVAIQQFNSGNNNTTVQRPDDNTQYYLVKIPADQMKTNPQNANTIRIAQPLEVISYKRSDWYDNHMTTCKQEMRKIKRPNNQ</sequence>
<reference evidence="2 3" key="1">
    <citation type="submission" date="2019-08" db="EMBL/GenBank/DDBJ databases">
        <authorList>
            <person name="Alioto T."/>
            <person name="Alioto T."/>
            <person name="Gomez Garrido J."/>
        </authorList>
    </citation>
    <scope>NUCLEOTIDE SEQUENCE [LARGE SCALE GENOMIC DNA]</scope>
</reference>
<organism evidence="2 3">
    <name type="scientific">Cinara cedri</name>
    <dbReference type="NCBI Taxonomy" id="506608"/>
    <lineage>
        <taxon>Eukaryota</taxon>
        <taxon>Metazoa</taxon>
        <taxon>Ecdysozoa</taxon>
        <taxon>Arthropoda</taxon>
        <taxon>Hexapoda</taxon>
        <taxon>Insecta</taxon>
        <taxon>Pterygota</taxon>
        <taxon>Neoptera</taxon>
        <taxon>Paraneoptera</taxon>
        <taxon>Hemiptera</taxon>
        <taxon>Sternorrhyncha</taxon>
        <taxon>Aphidomorpha</taxon>
        <taxon>Aphidoidea</taxon>
        <taxon>Aphididae</taxon>
        <taxon>Lachninae</taxon>
        <taxon>Cinara</taxon>
    </lineage>
</organism>
<evidence type="ECO:0000256" key="1">
    <source>
        <dbReference type="SAM" id="MobiDB-lite"/>
    </source>
</evidence>
<proteinExistence type="predicted"/>
<accession>A0A5E4N4Z4</accession>
<dbReference type="EMBL" id="CABPRJ010001897">
    <property type="protein sequence ID" value="VVC39772.1"/>
    <property type="molecule type" value="Genomic_DNA"/>
</dbReference>
<evidence type="ECO:0000313" key="2">
    <source>
        <dbReference type="EMBL" id="VVC39772.1"/>
    </source>
</evidence>
<feature type="region of interest" description="Disordered" evidence="1">
    <location>
        <begin position="195"/>
        <end position="239"/>
    </location>
</feature>
<feature type="region of interest" description="Disordered" evidence="1">
    <location>
        <begin position="264"/>
        <end position="306"/>
    </location>
</feature>
<keyword evidence="3" id="KW-1185">Reference proteome</keyword>
<name>A0A5E4N4Z4_9HEMI</name>
<dbReference type="AlphaFoldDB" id="A0A5E4N4Z4"/>
<dbReference type="Proteomes" id="UP000325440">
    <property type="component" value="Unassembled WGS sequence"/>
</dbReference>
<evidence type="ECO:0000313" key="3">
    <source>
        <dbReference type="Proteomes" id="UP000325440"/>
    </source>
</evidence>
<protein>
    <submittedName>
        <fullName evidence="2">Uncharacterized protein</fullName>
    </submittedName>
</protein>
<feature type="compositionally biased region" description="Low complexity" evidence="1">
    <location>
        <begin position="264"/>
        <end position="295"/>
    </location>
</feature>
<gene>
    <name evidence="2" type="ORF">CINCED_3A008814</name>
</gene>